<dbReference type="PANTHER" id="PTHR43280">
    <property type="entry name" value="ARAC-FAMILY TRANSCRIPTIONAL REGULATOR"/>
    <property type="match status" value="1"/>
</dbReference>
<keyword evidence="1" id="KW-0805">Transcription regulation</keyword>
<evidence type="ECO:0000256" key="1">
    <source>
        <dbReference type="ARBA" id="ARBA00023015"/>
    </source>
</evidence>
<keyword evidence="6" id="KW-1185">Reference proteome</keyword>
<sequence>MDNSVIINGFIHQLFTKNEIFTDAECLDILHTYFKLPLYTIAAFAPDTKNNNCSYQHDVISFIPEYASGCRDCFVWFYRTENHELLLIFNHNENFNIKNCITGIYNYFSKRYNCRTLWGISRPCGNFSEFIFAKKEALTCLFNTMQEKDLYIMQYDDYVSFTESDSFKHYYPDTAANLLINAVKCNNNPSLEFVMQILFDENVIIRSLDTSEMLKLHHSITASLMILNPTKNNFQDILLKFSQDMSELQNNPKQYFALLTETCRQISLALNSHRILRKKLPINEVKIYMAENFSNPNLNLACTARQFDVSEGYLSSCFKEATGICFADHLENIRIKKACELLASSDKTIVEIAEKTGYNSVYSFRRAFKRMMHKSPSDYRGK</sequence>
<reference evidence="5 6" key="1">
    <citation type="submission" date="2020-08" db="EMBL/GenBank/DDBJ databases">
        <title>Genome public.</title>
        <authorList>
            <person name="Liu C."/>
            <person name="Sun Q."/>
        </authorList>
    </citation>
    <scope>NUCLEOTIDE SEQUENCE [LARGE SCALE GENOMIC DNA]</scope>
    <source>
        <strain evidence="5 6">NSJ-43</strain>
    </source>
</reference>
<gene>
    <name evidence="5" type="ORF">H8S01_13595</name>
</gene>
<evidence type="ECO:0000313" key="5">
    <source>
        <dbReference type="EMBL" id="MBC5681963.1"/>
    </source>
</evidence>
<dbReference type="SMART" id="SM00342">
    <property type="entry name" value="HTH_ARAC"/>
    <property type="match status" value="1"/>
</dbReference>
<dbReference type="InterPro" id="IPR009057">
    <property type="entry name" value="Homeodomain-like_sf"/>
</dbReference>
<dbReference type="Pfam" id="PF12833">
    <property type="entry name" value="HTH_18"/>
    <property type="match status" value="1"/>
</dbReference>
<feature type="domain" description="HTH araC/xylS-type" evidence="4">
    <location>
        <begin position="283"/>
        <end position="382"/>
    </location>
</feature>
<dbReference type="Proteomes" id="UP000628463">
    <property type="component" value="Unassembled WGS sequence"/>
</dbReference>
<evidence type="ECO:0000256" key="3">
    <source>
        <dbReference type="ARBA" id="ARBA00023163"/>
    </source>
</evidence>
<evidence type="ECO:0000313" key="6">
    <source>
        <dbReference type="Proteomes" id="UP000628463"/>
    </source>
</evidence>
<organism evidence="5 6">
    <name type="scientific">Lachnospira hominis</name>
    <name type="common">ex Liu et al. 2021</name>
    <dbReference type="NCBI Taxonomy" id="2763051"/>
    <lineage>
        <taxon>Bacteria</taxon>
        <taxon>Bacillati</taxon>
        <taxon>Bacillota</taxon>
        <taxon>Clostridia</taxon>
        <taxon>Lachnospirales</taxon>
        <taxon>Lachnospiraceae</taxon>
        <taxon>Lachnospira</taxon>
    </lineage>
</organism>
<dbReference type="Gene3D" id="1.10.10.60">
    <property type="entry name" value="Homeodomain-like"/>
    <property type="match status" value="2"/>
</dbReference>
<dbReference type="InterPro" id="IPR020449">
    <property type="entry name" value="Tscrpt_reg_AraC-type_HTH"/>
</dbReference>
<accession>A0ABR7G4I3</accession>
<evidence type="ECO:0000259" key="4">
    <source>
        <dbReference type="PROSITE" id="PS01124"/>
    </source>
</evidence>
<dbReference type="EMBL" id="JACOPD010000015">
    <property type="protein sequence ID" value="MBC5681963.1"/>
    <property type="molecule type" value="Genomic_DNA"/>
</dbReference>
<proteinExistence type="predicted"/>
<protein>
    <submittedName>
        <fullName evidence="5">Helix-turn-helix transcriptional regulator</fullName>
    </submittedName>
</protein>
<dbReference type="SUPFAM" id="SSF46689">
    <property type="entry name" value="Homeodomain-like"/>
    <property type="match status" value="1"/>
</dbReference>
<name>A0ABR7G4I3_9FIRM</name>
<dbReference type="PANTHER" id="PTHR43280:SF2">
    <property type="entry name" value="HTH-TYPE TRANSCRIPTIONAL REGULATOR EXSA"/>
    <property type="match status" value="1"/>
</dbReference>
<dbReference type="RefSeq" id="WP_186837520.1">
    <property type="nucleotide sequence ID" value="NZ_JACOPD010000015.1"/>
</dbReference>
<dbReference type="InterPro" id="IPR018060">
    <property type="entry name" value="HTH_AraC"/>
</dbReference>
<comment type="caution">
    <text evidence="5">The sequence shown here is derived from an EMBL/GenBank/DDBJ whole genome shotgun (WGS) entry which is preliminary data.</text>
</comment>
<keyword evidence="2" id="KW-0238">DNA-binding</keyword>
<evidence type="ECO:0000256" key="2">
    <source>
        <dbReference type="ARBA" id="ARBA00023125"/>
    </source>
</evidence>
<dbReference type="PROSITE" id="PS01124">
    <property type="entry name" value="HTH_ARAC_FAMILY_2"/>
    <property type="match status" value="1"/>
</dbReference>
<dbReference type="PRINTS" id="PR00032">
    <property type="entry name" value="HTHARAC"/>
</dbReference>
<keyword evidence="3" id="KW-0804">Transcription</keyword>